<dbReference type="InterPro" id="IPR029056">
    <property type="entry name" value="Ribokinase-like"/>
</dbReference>
<dbReference type="GeneID" id="64407182"/>
<dbReference type="InterPro" id="IPR002173">
    <property type="entry name" value="Carboh/pur_kinase_PfkB_CS"/>
</dbReference>
<dbReference type="InterPro" id="IPR050306">
    <property type="entry name" value="PfkB_Carbo_kinase"/>
</dbReference>
<dbReference type="GO" id="GO:0005524">
    <property type="term" value="F:ATP binding"/>
    <property type="evidence" value="ECO:0007669"/>
    <property type="project" value="UniProtKB-KW"/>
</dbReference>
<dbReference type="Proteomes" id="UP000677180">
    <property type="component" value="Chromosome"/>
</dbReference>
<comment type="similarity">
    <text evidence="1">Belongs to the carbohydrate kinase PfkB family.</text>
</comment>
<dbReference type="InterPro" id="IPR011611">
    <property type="entry name" value="PfkB_dom"/>
</dbReference>
<keyword evidence="4 8" id="KW-0418">Kinase</keyword>
<sequence length="312" mass="33554">MRFVVCGEALIDLLPGEQVSSAETRWSALCGGSPMNTALGLARLGEDSHFLGRLGGDAFGRQIERYLQDNGVATDLAVRTGEPTSVAVVSLDAEGRASYTFHFQNTSNFGWRAGEFPELRENDWLHFGSIGTISGPGARAVLNFVRSTPASLSYDINVRPTVLPDRVEYFQRVEQLIAAVGAGGGIIKASDEDICWLVDDPDPLPYAEAWCIEYGLALCVVTLGPDGAVAIKPDGRQFRVPGHTIEMADTVGAGDTFMSGFLASYARRPDDVDRALRWGAGASALVCTKQGANPPTRAELEEFLASPRKKID</sequence>
<evidence type="ECO:0000256" key="1">
    <source>
        <dbReference type="ARBA" id="ARBA00010688"/>
    </source>
</evidence>
<keyword evidence="2 8" id="KW-0808">Transferase</keyword>
<evidence type="ECO:0000313" key="7">
    <source>
        <dbReference type="EMBL" id="QUC12416.1"/>
    </source>
</evidence>
<dbReference type="SUPFAM" id="SSF53613">
    <property type="entry name" value="Ribokinase-like"/>
    <property type="match status" value="1"/>
</dbReference>
<dbReference type="OrthoDB" id="9795789at2"/>
<keyword evidence="3" id="KW-0547">Nucleotide-binding</keyword>
<gene>
    <name evidence="8" type="primary">iolC_3</name>
    <name evidence="7" type="ORF">J5A53_07060</name>
    <name evidence="8" type="ORF">NCTC12967_01719</name>
</gene>
<dbReference type="EC" id="2.7.1.92" evidence="8"/>
<protein>
    <submittedName>
        <fullName evidence="8">5-dehydro-2-deoxygluconokinase</fullName>
        <ecNumber evidence="8">2.7.1.92</ecNumber>
    </submittedName>
    <submittedName>
        <fullName evidence="7">Carbohydrate kinase</fullName>
    </submittedName>
</protein>
<evidence type="ECO:0000259" key="6">
    <source>
        <dbReference type="Pfam" id="PF00294"/>
    </source>
</evidence>
<evidence type="ECO:0000313" key="8">
    <source>
        <dbReference type="EMBL" id="VEH70424.1"/>
    </source>
</evidence>
<accession>A0A3N4DR85</accession>
<dbReference type="RefSeq" id="WP_014846779.1">
    <property type="nucleotide sequence ID" value="NZ_CAJZDL010000003.1"/>
</dbReference>
<dbReference type="OMA" id="AQYQFRG"/>
<keyword evidence="9" id="KW-1185">Reference proteome</keyword>
<dbReference type="GO" id="GO:0047590">
    <property type="term" value="F:5-dehydro-2-deoxygluconokinase activity"/>
    <property type="evidence" value="ECO:0007669"/>
    <property type="project" value="UniProtKB-EC"/>
</dbReference>
<name>A0A3N4DR85_9ACTN</name>
<evidence type="ECO:0000313" key="9">
    <source>
        <dbReference type="Proteomes" id="UP000273044"/>
    </source>
</evidence>
<dbReference type="Pfam" id="PF00294">
    <property type="entry name" value="PfkB"/>
    <property type="match status" value="1"/>
</dbReference>
<dbReference type="Proteomes" id="UP000273044">
    <property type="component" value="Chromosome"/>
</dbReference>
<dbReference type="EMBL" id="LR134406">
    <property type="protein sequence ID" value="VEH70424.1"/>
    <property type="molecule type" value="Genomic_DNA"/>
</dbReference>
<feature type="domain" description="Carbohydrate kinase PfkB" evidence="6">
    <location>
        <begin position="4"/>
        <end position="295"/>
    </location>
</feature>
<evidence type="ECO:0000256" key="5">
    <source>
        <dbReference type="ARBA" id="ARBA00022840"/>
    </source>
</evidence>
<organism evidence="8 9">
    <name type="scientific">Arachnia propionica</name>
    <dbReference type="NCBI Taxonomy" id="1750"/>
    <lineage>
        <taxon>Bacteria</taxon>
        <taxon>Bacillati</taxon>
        <taxon>Actinomycetota</taxon>
        <taxon>Actinomycetes</taxon>
        <taxon>Propionibacteriales</taxon>
        <taxon>Propionibacteriaceae</taxon>
        <taxon>Arachnia</taxon>
    </lineage>
</organism>
<dbReference type="Gene3D" id="3.40.1190.20">
    <property type="match status" value="1"/>
</dbReference>
<keyword evidence="5" id="KW-0067">ATP-binding</keyword>
<reference evidence="8 9" key="1">
    <citation type="submission" date="2018-12" db="EMBL/GenBank/DDBJ databases">
        <authorList>
            <consortium name="Pathogen Informatics"/>
        </authorList>
    </citation>
    <scope>NUCLEOTIDE SEQUENCE [LARGE SCALE GENOMIC DNA]</scope>
    <source>
        <strain evidence="8 9">NCTC12967</strain>
    </source>
</reference>
<reference evidence="7" key="2">
    <citation type="submission" date="2021-03" db="EMBL/GenBank/DDBJ databases">
        <title>Human Oral Microbial Genomes.</title>
        <authorList>
            <person name="Johnston C.D."/>
            <person name="Chen T."/>
            <person name="Dewhirst F.E."/>
        </authorList>
    </citation>
    <scope>NUCLEOTIDE SEQUENCE</scope>
    <source>
        <strain evidence="7">F0714</strain>
    </source>
</reference>
<dbReference type="AlphaFoldDB" id="A0A3N4DR85"/>
<evidence type="ECO:0000256" key="2">
    <source>
        <dbReference type="ARBA" id="ARBA00022679"/>
    </source>
</evidence>
<dbReference type="PANTHER" id="PTHR43085">
    <property type="entry name" value="HEXOKINASE FAMILY MEMBER"/>
    <property type="match status" value="1"/>
</dbReference>
<proteinExistence type="inferred from homology"/>
<evidence type="ECO:0000256" key="4">
    <source>
        <dbReference type="ARBA" id="ARBA00022777"/>
    </source>
</evidence>
<dbReference type="CDD" id="cd01167">
    <property type="entry name" value="bac_FRK"/>
    <property type="match status" value="1"/>
</dbReference>
<dbReference type="PANTHER" id="PTHR43085:SF1">
    <property type="entry name" value="PSEUDOURIDINE KINASE-RELATED"/>
    <property type="match status" value="1"/>
</dbReference>
<evidence type="ECO:0000256" key="3">
    <source>
        <dbReference type="ARBA" id="ARBA00022741"/>
    </source>
</evidence>
<dbReference type="EMBL" id="CP072385">
    <property type="protein sequence ID" value="QUC12416.1"/>
    <property type="molecule type" value="Genomic_DNA"/>
</dbReference>
<dbReference type="PROSITE" id="PS00584">
    <property type="entry name" value="PFKB_KINASES_2"/>
    <property type="match status" value="1"/>
</dbReference>
<dbReference type="PROSITE" id="PS00583">
    <property type="entry name" value="PFKB_KINASES_1"/>
    <property type="match status" value="1"/>
</dbReference>